<keyword evidence="2" id="KW-0121">Carboxypeptidase</keyword>
<accession>A0A7M2WRF7</accession>
<keyword evidence="3" id="KW-0472">Membrane</keyword>
<dbReference type="InterPro" id="IPR001460">
    <property type="entry name" value="PCN-bd_Tpept"/>
</dbReference>
<dbReference type="InterPro" id="IPR005311">
    <property type="entry name" value="PBP_dimer"/>
</dbReference>
<dbReference type="PANTHER" id="PTHR30627">
    <property type="entry name" value="PEPTIDOGLYCAN D,D-TRANSPEPTIDASE"/>
    <property type="match status" value="1"/>
</dbReference>
<feature type="domain" description="Penicillin-binding protein transpeptidase" evidence="4">
    <location>
        <begin position="255"/>
        <end position="563"/>
    </location>
</feature>
<evidence type="ECO:0000259" key="5">
    <source>
        <dbReference type="Pfam" id="PF03717"/>
    </source>
</evidence>
<dbReference type="GO" id="GO:0004180">
    <property type="term" value="F:carboxypeptidase activity"/>
    <property type="evidence" value="ECO:0007669"/>
    <property type="project" value="UniProtKB-KW"/>
</dbReference>
<keyword evidence="7" id="KW-1185">Reference proteome</keyword>
<dbReference type="Proteomes" id="UP000593765">
    <property type="component" value="Chromosome"/>
</dbReference>
<gene>
    <name evidence="6" type="ORF">IPV69_16265</name>
</gene>
<dbReference type="PANTHER" id="PTHR30627:SF1">
    <property type="entry name" value="PEPTIDOGLYCAN D,D-TRANSPEPTIDASE FTSI"/>
    <property type="match status" value="1"/>
</dbReference>
<feature type="domain" description="Penicillin-binding protein dimerisation" evidence="5">
    <location>
        <begin position="52"/>
        <end position="210"/>
    </location>
</feature>
<keyword evidence="2" id="KW-0645">Protease</keyword>
<protein>
    <submittedName>
        <fullName evidence="6">Penicillin-binding protein 2</fullName>
    </submittedName>
</protein>
<dbReference type="InterPro" id="IPR050515">
    <property type="entry name" value="Beta-lactam/transpept"/>
</dbReference>
<comment type="subcellular location">
    <subcellularLocation>
        <location evidence="1">Membrane</location>
    </subcellularLocation>
</comment>
<evidence type="ECO:0000256" key="2">
    <source>
        <dbReference type="ARBA" id="ARBA00022645"/>
    </source>
</evidence>
<dbReference type="EMBL" id="CP063458">
    <property type="protein sequence ID" value="QOV87834.1"/>
    <property type="molecule type" value="Genomic_DNA"/>
</dbReference>
<evidence type="ECO:0000256" key="1">
    <source>
        <dbReference type="ARBA" id="ARBA00004370"/>
    </source>
</evidence>
<keyword evidence="2" id="KW-0378">Hydrolase</keyword>
<dbReference type="GO" id="GO:0008658">
    <property type="term" value="F:penicillin binding"/>
    <property type="evidence" value="ECO:0007669"/>
    <property type="project" value="InterPro"/>
</dbReference>
<evidence type="ECO:0000313" key="7">
    <source>
        <dbReference type="Proteomes" id="UP000593765"/>
    </source>
</evidence>
<evidence type="ECO:0000256" key="3">
    <source>
        <dbReference type="ARBA" id="ARBA00023136"/>
    </source>
</evidence>
<dbReference type="InterPro" id="IPR036138">
    <property type="entry name" value="PBP_dimer_sf"/>
</dbReference>
<dbReference type="AlphaFoldDB" id="A0A7M2WRF7"/>
<name>A0A7M2WRF7_9BACT</name>
<dbReference type="Pfam" id="PF00905">
    <property type="entry name" value="Transpeptidase"/>
    <property type="match status" value="1"/>
</dbReference>
<organism evidence="6 7">
    <name type="scientific">Humisphaera borealis</name>
    <dbReference type="NCBI Taxonomy" id="2807512"/>
    <lineage>
        <taxon>Bacteria</taxon>
        <taxon>Pseudomonadati</taxon>
        <taxon>Planctomycetota</taxon>
        <taxon>Phycisphaerae</taxon>
        <taxon>Tepidisphaerales</taxon>
        <taxon>Tepidisphaeraceae</taxon>
        <taxon>Humisphaera</taxon>
    </lineage>
</organism>
<evidence type="ECO:0000259" key="4">
    <source>
        <dbReference type="Pfam" id="PF00905"/>
    </source>
</evidence>
<dbReference type="RefSeq" id="WP_206290745.1">
    <property type="nucleotide sequence ID" value="NZ_CP063458.1"/>
</dbReference>
<dbReference type="InterPro" id="IPR012338">
    <property type="entry name" value="Beta-lactam/transpept-like"/>
</dbReference>
<sequence>MTRFSFPRAAFVFILLGAMFALLIARVTWLQTTGREQTLRQADRQQHRREPLPARRGSIYDRNGVEMAGTVQTQAVFVDPKFMLQVAHEDPKGLITFDANIARLSSLLGVNAFDVNEMISMRFNDRFVKIAENVDEATSERVRRLNISGVGTTPSDVRFYPMGSVAAHILGGAGHDGRGLEGVELKFEKLLAGKDGSIRSRKDAQHRPINVAEDDYVPPTHGQHLMLTIDANIQLIVEQELSATCRQYKAARGECVILDPRTGEVLALANWPAYHPQNLVDTLKTPEIRRNNALVAPYEPGSTIKPFIAGPALKWKITRVDEVWAIPGIKYKTPYGRTITDVHGYGPLTTWDGLVKSSNILMSMLGERMGNKKLHTALTSFGFGQTTGIELPGEDPGRVNPLGKWTKYSTESVSQGYELMVTPVQLARGFAAYANGGRLVKPTIIRGTLNPAGQIVSRQELQSLAMMPEVIDPMTSLDVKRILSDVLVRGTGSKARSPIWNVFGKTGTAHVSQGKKGYSDSKYTSSFLCAAPVENPQLVVAFIVHEPDKSLAHYGGTVSAPGAVKMVERILAYQQIPPAPNCSRHRRTCSPSS</sequence>
<dbReference type="GO" id="GO:0005886">
    <property type="term" value="C:plasma membrane"/>
    <property type="evidence" value="ECO:0007669"/>
    <property type="project" value="TreeGrafter"/>
</dbReference>
<dbReference type="Pfam" id="PF03717">
    <property type="entry name" value="PBP_dimer"/>
    <property type="match status" value="1"/>
</dbReference>
<reference evidence="6 7" key="1">
    <citation type="submission" date="2020-10" db="EMBL/GenBank/DDBJ databases">
        <title>Wide distribution of Phycisphaera-like planctomycetes from WD2101 soil group in peatlands and genome analysis of the first cultivated representative.</title>
        <authorList>
            <person name="Dedysh S.N."/>
            <person name="Beletsky A.V."/>
            <person name="Ivanova A."/>
            <person name="Kulichevskaya I.S."/>
            <person name="Suzina N.E."/>
            <person name="Philippov D.A."/>
            <person name="Rakitin A.L."/>
            <person name="Mardanov A.V."/>
            <person name="Ravin N.V."/>
        </authorList>
    </citation>
    <scope>NUCLEOTIDE SEQUENCE [LARGE SCALE GENOMIC DNA]</scope>
    <source>
        <strain evidence="6 7">M1803</strain>
    </source>
</reference>
<dbReference type="KEGG" id="hbs:IPV69_16265"/>
<proteinExistence type="predicted"/>
<dbReference type="Gene3D" id="3.90.1310.10">
    <property type="entry name" value="Penicillin-binding protein 2a (Domain 2)"/>
    <property type="match status" value="1"/>
</dbReference>
<dbReference type="Gene3D" id="3.30.450.330">
    <property type="match status" value="1"/>
</dbReference>
<dbReference type="Gene3D" id="3.40.710.10">
    <property type="entry name" value="DD-peptidase/beta-lactamase superfamily"/>
    <property type="match status" value="1"/>
</dbReference>
<dbReference type="GO" id="GO:0071555">
    <property type="term" value="P:cell wall organization"/>
    <property type="evidence" value="ECO:0007669"/>
    <property type="project" value="TreeGrafter"/>
</dbReference>
<dbReference type="SUPFAM" id="SSF56519">
    <property type="entry name" value="Penicillin binding protein dimerisation domain"/>
    <property type="match status" value="1"/>
</dbReference>
<evidence type="ECO:0000313" key="6">
    <source>
        <dbReference type="EMBL" id="QOV87834.1"/>
    </source>
</evidence>
<dbReference type="SUPFAM" id="SSF56601">
    <property type="entry name" value="beta-lactamase/transpeptidase-like"/>
    <property type="match status" value="1"/>
</dbReference>